<proteinExistence type="inferred from homology"/>
<dbReference type="GO" id="GO:0005829">
    <property type="term" value="C:cytosol"/>
    <property type="evidence" value="ECO:0007669"/>
    <property type="project" value="TreeGrafter"/>
</dbReference>
<evidence type="ECO:0000256" key="6">
    <source>
        <dbReference type="HAMAP-Rule" id="MF_00337"/>
    </source>
</evidence>
<gene>
    <name evidence="6" type="primary">xseB</name>
    <name evidence="8" type="ORF">ISQ64_00750</name>
</gene>
<evidence type="ECO:0000256" key="4">
    <source>
        <dbReference type="ARBA" id="ARBA00022801"/>
    </source>
</evidence>
<dbReference type="Gene3D" id="1.10.287.1040">
    <property type="entry name" value="Exonuclease VII, small subunit"/>
    <property type="match status" value="1"/>
</dbReference>
<evidence type="ECO:0000256" key="1">
    <source>
        <dbReference type="ARBA" id="ARBA00009998"/>
    </source>
</evidence>
<comment type="similarity">
    <text evidence="1 6">Belongs to the XseB family.</text>
</comment>
<accession>A0A937LJI1</accession>
<evidence type="ECO:0000313" key="8">
    <source>
        <dbReference type="EMBL" id="MBL6817914.1"/>
    </source>
</evidence>
<name>A0A937LJI1_9GAMM</name>
<reference evidence="8" key="1">
    <citation type="submission" date="2020-10" db="EMBL/GenBank/DDBJ databases">
        <title>Microbiome of the Black Sea water column analyzed by genome centric metagenomics.</title>
        <authorList>
            <person name="Cabello-Yeves P.J."/>
            <person name="Callieri C."/>
            <person name="Picazo A."/>
            <person name="Mehrshad M."/>
            <person name="Haro-Moreno J.M."/>
            <person name="Roda-Garcia J."/>
            <person name="Dzembekova N."/>
            <person name="Slabakova V."/>
            <person name="Slabakova N."/>
            <person name="Moncheva S."/>
            <person name="Rodriguez-Valera F."/>
        </authorList>
    </citation>
    <scope>NUCLEOTIDE SEQUENCE</scope>
    <source>
        <strain evidence="8">BS307-5m-G50</strain>
    </source>
</reference>
<protein>
    <recommendedName>
        <fullName evidence="6">Exodeoxyribonuclease 7 small subunit</fullName>
        <ecNumber evidence="6">3.1.11.6</ecNumber>
    </recommendedName>
    <alternativeName>
        <fullName evidence="6">Exodeoxyribonuclease VII small subunit</fullName>
        <shortName evidence="6">Exonuclease VII small subunit</shortName>
    </alternativeName>
</protein>
<comment type="caution">
    <text evidence="8">The sequence shown here is derived from an EMBL/GenBank/DDBJ whole genome shotgun (WGS) entry which is preliminary data.</text>
</comment>
<evidence type="ECO:0000256" key="5">
    <source>
        <dbReference type="ARBA" id="ARBA00022839"/>
    </source>
</evidence>
<dbReference type="GO" id="GO:0008855">
    <property type="term" value="F:exodeoxyribonuclease VII activity"/>
    <property type="evidence" value="ECO:0007669"/>
    <property type="project" value="UniProtKB-UniRule"/>
</dbReference>
<comment type="catalytic activity">
    <reaction evidence="6">
        <text>Exonucleolytic cleavage in either 5'- to 3'- or 3'- to 5'-direction to yield nucleoside 5'-phosphates.</text>
        <dbReference type="EC" id="3.1.11.6"/>
    </reaction>
</comment>
<keyword evidence="7" id="KW-0175">Coiled coil</keyword>
<evidence type="ECO:0000256" key="3">
    <source>
        <dbReference type="ARBA" id="ARBA00022722"/>
    </source>
</evidence>
<comment type="subcellular location">
    <subcellularLocation>
        <location evidence="6">Cytoplasm</location>
    </subcellularLocation>
</comment>
<dbReference type="Pfam" id="PF02609">
    <property type="entry name" value="Exonuc_VII_S"/>
    <property type="match status" value="1"/>
</dbReference>
<feature type="coiled-coil region" evidence="7">
    <location>
        <begin position="7"/>
        <end position="65"/>
    </location>
</feature>
<keyword evidence="5 6" id="KW-0269">Exonuclease</keyword>
<dbReference type="NCBIfam" id="NF002140">
    <property type="entry name" value="PRK00977.1-4"/>
    <property type="match status" value="1"/>
</dbReference>
<sequence length="74" mass="8331">MSNSNKKIDFESSLKKLESIVAKLEDDNINLEDSVKSFEAGINLVKECQKQLEEAELKVKELLDDGTTEELDNS</sequence>
<dbReference type="InterPro" id="IPR037004">
    <property type="entry name" value="Exonuc_VII_ssu_sf"/>
</dbReference>
<keyword evidence="3 6" id="KW-0540">Nuclease</keyword>
<dbReference type="InterPro" id="IPR003761">
    <property type="entry name" value="Exonuc_VII_S"/>
</dbReference>
<comment type="function">
    <text evidence="6">Bidirectionally degrades single-stranded DNA into large acid-insoluble oligonucleotides, which are then degraded further into small acid-soluble oligonucleotides.</text>
</comment>
<dbReference type="HAMAP" id="MF_00337">
    <property type="entry name" value="Exonuc_7_S"/>
    <property type="match status" value="1"/>
</dbReference>
<dbReference type="SUPFAM" id="SSF116842">
    <property type="entry name" value="XseB-like"/>
    <property type="match status" value="1"/>
</dbReference>
<dbReference type="GO" id="GO:0009318">
    <property type="term" value="C:exodeoxyribonuclease VII complex"/>
    <property type="evidence" value="ECO:0007669"/>
    <property type="project" value="UniProtKB-UniRule"/>
</dbReference>
<dbReference type="PANTHER" id="PTHR34137">
    <property type="entry name" value="EXODEOXYRIBONUCLEASE 7 SMALL SUBUNIT"/>
    <property type="match status" value="1"/>
</dbReference>
<evidence type="ECO:0000313" key="9">
    <source>
        <dbReference type="Proteomes" id="UP000711391"/>
    </source>
</evidence>
<keyword evidence="4 6" id="KW-0378">Hydrolase</keyword>
<dbReference type="Proteomes" id="UP000711391">
    <property type="component" value="Unassembled WGS sequence"/>
</dbReference>
<dbReference type="NCBIfam" id="TIGR01280">
    <property type="entry name" value="xseB"/>
    <property type="match status" value="1"/>
</dbReference>
<organism evidence="8 9">
    <name type="scientific">SAR86 cluster bacterium</name>
    <dbReference type="NCBI Taxonomy" id="2030880"/>
    <lineage>
        <taxon>Bacteria</taxon>
        <taxon>Pseudomonadati</taxon>
        <taxon>Pseudomonadota</taxon>
        <taxon>Gammaproteobacteria</taxon>
        <taxon>SAR86 cluster</taxon>
    </lineage>
</organism>
<dbReference type="GO" id="GO:0006308">
    <property type="term" value="P:DNA catabolic process"/>
    <property type="evidence" value="ECO:0007669"/>
    <property type="project" value="UniProtKB-UniRule"/>
</dbReference>
<dbReference type="EC" id="3.1.11.6" evidence="6"/>
<keyword evidence="2 6" id="KW-0963">Cytoplasm</keyword>
<dbReference type="EMBL" id="JADHQD010000003">
    <property type="protein sequence ID" value="MBL6817914.1"/>
    <property type="molecule type" value="Genomic_DNA"/>
</dbReference>
<dbReference type="PANTHER" id="PTHR34137:SF1">
    <property type="entry name" value="EXODEOXYRIBONUCLEASE 7 SMALL SUBUNIT"/>
    <property type="match status" value="1"/>
</dbReference>
<evidence type="ECO:0000256" key="2">
    <source>
        <dbReference type="ARBA" id="ARBA00022490"/>
    </source>
</evidence>
<comment type="subunit">
    <text evidence="6">Heterooligomer composed of large and small subunits.</text>
</comment>
<dbReference type="PIRSF" id="PIRSF006488">
    <property type="entry name" value="Exonuc_VII_S"/>
    <property type="match status" value="1"/>
</dbReference>
<evidence type="ECO:0000256" key="7">
    <source>
        <dbReference type="SAM" id="Coils"/>
    </source>
</evidence>
<dbReference type="AlphaFoldDB" id="A0A937LJI1"/>